<dbReference type="EMBL" id="JAHESE010000030">
    <property type="protein sequence ID" value="MBT1711208.1"/>
    <property type="molecule type" value="Genomic_DNA"/>
</dbReference>
<evidence type="ECO:0000256" key="1">
    <source>
        <dbReference type="ARBA" id="ARBA00023015"/>
    </source>
</evidence>
<dbReference type="InterPro" id="IPR018060">
    <property type="entry name" value="HTH_AraC"/>
</dbReference>
<feature type="domain" description="HTH araC/xylS-type" evidence="4">
    <location>
        <begin position="162"/>
        <end position="264"/>
    </location>
</feature>
<organism evidence="5 6">
    <name type="scientific">Dawidia cretensis</name>
    <dbReference type="NCBI Taxonomy" id="2782350"/>
    <lineage>
        <taxon>Bacteria</taxon>
        <taxon>Pseudomonadati</taxon>
        <taxon>Bacteroidota</taxon>
        <taxon>Cytophagia</taxon>
        <taxon>Cytophagales</taxon>
        <taxon>Chryseotaleaceae</taxon>
        <taxon>Dawidia</taxon>
    </lineage>
</organism>
<sequence>MSFYKQFMPPTALTGLIRALEIYRVNWNSGGNLPEPFITCLANTEQCLYFYVNDSIRIVPAAHVEVPVPPVVITGPKNKPVGLLFGKDHLMVKVIFHPTGTYRLLGLNMKETVNNGLDATRFWGVALNDILHQLRGADSYESMIQVICAFIEAKFDVRCRPQEPIDLVAMKMLDPLTDHSQEEWAAMACLSLRQFERNFMTRIGITPKLFIRIVRFEHAMKIKNDHPQKSWSQIAEECGYTDSSHLLREFKEFAEFPPSRFYLQPTSGYSDFPTG</sequence>
<reference evidence="5 6" key="1">
    <citation type="submission" date="2021-05" db="EMBL/GenBank/DDBJ databases">
        <title>A Polyphasic approach of four new species of the genus Ohtaekwangia: Ohtaekwangia histidinii sp. nov., Ohtaekwangia cretensis sp. nov., Ohtaekwangia indiensis sp. nov., Ohtaekwangia reichenbachii sp. nov. from diverse environment.</title>
        <authorList>
            <person name="Octaviana S."/>
        </authorList>
    </citation>
    <scope>NUCLEOTIDE SEQUENCE [LARGE SCALE GENOMIC DNA]</scope>
    <source>
        <strain evidence="5 6">PWU5</strain>
    </source>
</reference>
<keyword evidence="6" id="KW-1185">Reference proteome</keyword>
<dbReference type="InterPro" id="IPR050204">
    <property type="entry name" value="AraC_XylS_family_regulators"/>
</dbReference>
<keyword evidence="1" id="KW-0805">Transcription regulation</keyword>
<evidence type="ECO:0000256" key="2">
    <source>
        <dbReference type="ARBA" id="ARBA00023125"/>
    </source>
</evidence>
<name>A0AAP2GVQ0_9BACT</name>
<dbReference type="GO" id="GO:0043565">
    <property type="term" value="F:sequence-specific DNA binding"/>
    <property type="evidence" value="ECO:0007669"/>
    <property type="project" value="InterPro"/>
</dbReference>
<proteinExistence type="predicted"/>
<dbReference type="SMART" id="SM00342">
    <property type="entry name" value="HTH_ARAC"/>
    <property type="match status" value="1"/>
</dbReference>
<dbReference type="RefSeq" id="WP_254086783.1">
    <property type="nucleotide sequence ID" value="NZ_JAHESE010000030.1"/>
</dbReference>
<dbReference type="InterPro" id="IPR009057">
    <property type="entry name" value="Homeodomain-like_sf"/>
</dbReference>
<dbReference type="GO" id="GO:0003700">
    <property type="term" value="F:DNA-binding transcription factor activity"/>
    <property type="evidence" value="ECO:0007669"/>
    <property type="project" value="InterPro"/>
</dbReference>
<accession>A0AAP2GVQ0</accession>
<dbReference type="PROSITE" id="PS01124">
    <property type="entry name" value="HTH_ARAC_FAMILY_2"/>
    <property type="match status" value="1"/>
</dbReference>
<dbReference type="Proteomes" id="UP001319080">
    <property type="component" value="Unassembled WGS sequence"/>
</dbReference>
<dbReference type="PANTHER" id="PTHR46796">
    <property type="entry name" value="HTH-TYPE TRANSCRIPTIONAL ACTIVATOR RHAS-RELATED"/>
    <property type="match status" value="1"/>
</dbReference>
<evidence type="ECO:0000313" key="6">
    <source>
        <dbReference type="Proteomes" id="UP001319080"/>
    </source>
</evidence>
<keyword evidence="3" id="KW-0804">Transcription</keyword>
<dbReference type="AlphaFoldDB" id="A0AAP2GVQ0"/>
<evidence type="ECO:0000256" key="3">
    <source>
        <dbReference type="ARBA" id="ARBA00023163"/>
    </source>
</evidence>
<dbReference type="Pfam" id="PF12833">
    <property type="entry name" value="HTH_18"/>
    <property type="match status" value="1"/>
</dbReference>
<keyword evidence="2" id="KW-0238">DNA-binding</keyword>
<dbReference type="PANTHER" id="PTHR46796:SF13">
    <property type="entry name" value="HTH-TYPE TRANSCRIPTIONAL ACTIVATOR RHAS"/>
    <property type="match status" value="1"/>
</dbReference>
<evidence type="ECO:0000259" key="4">
    <source>
        <dbReference type="PROSITE" id="PS01124"/>
    </source>
</evidence>
<gene>
    <name evidence="5" type="ORF">KK062_23390</name>
</gene>
<dbReference type="Gene3D" id="1.10.10.60">
    <property type="entry name" value="Homeodomain-like"/>
    <property type="match status" value="1"/>
</dbReference>
<evidence type="ECO:0000313" key="5">
    <source>
        <dbReference type="EMBL" id="MBT1711208.1"/>
    </source>
</evidence>
<protein>
    <submittedName>
        <fullName evidence="5">AraC family transcriptional regulator</fullName>
    </submittedName>
</protein>
<comment type="caution">
    <text evidence="5">The sequence shown here is derived from an EMBL/GenBank/DDBJ whole genome shotgun (WGS) entry which is preliminary data.</text>
</comment>
<dbReference type="SUPFAM" id="SSF46689">
    <property type="entry name" value="Homeodomain-like"/>
    <property type="match status" value="1"/>
</dbReference>